<dbReference type="AlphaFoldDB" id="A0A2P6NWQ5"/>
<evidence type="ECO:0000256" key="5">
    <source>
        <dbReference type="SAM" id="MobiDB-lite"/>
    </source>
</evidence>
<dbReference type="PANTHER" id="PTHR19848:SF8">
    <property type="entry name" value="F-BOX AND WD REPEAT DOMAIN CONTAINING 7"/>
    <property type="match status" value="1"/>
</dbReference>
<keyword evidence="1 4" id="KW-0853">WD repeat</keyword>
<feature type="repeat" description="ANK" evidence="3">
    <location>
        <begin position="156"/>
        <end position="188"/>
    </location>
</feature>
<dbReference type="Gene3D" id="2.130.10.10">
    <property type="entry name" value="YVTN repeat-like/Quinoprotein amine dehydrogenase"/>
    <property type="match status" value="3"/>
</dbReference>
<evidence type="ECO:0000256" key="4">
    <source>
        <dbReference type="PROSITE-ProRule" id="PRU00221"/>
    </source>
</evidence>
<keyword evidence="3" id="KW-0040">ANK repeat</keyword>
<dbReference type="InterPro" id="IPR002110">
    <property type="entry name" value="Ankyrin_rpt"/>
</dbReference>
<dbReference type="EMBL" id="MDYQ01000011">
    <property type="protein sequence ID" value="PRP88389.1"/>
    <property type="molecule type" value="Genomic_DNA"/>
</dbReference>
<dbReference type="SMART" id="SM00320">
    <property type="entry name" value="WD40"/>
    <property type="match status" value="12"/>
</dbReference>
<dbReference type="Proteomes" id="UP000241769">
    <property type="component" value="Unassembled WGS sequence"/>
</dbReference>
<name>A0A2P6NWQ5_9EUKA</name>
<feature type="repeat" description="WD" evidence="4">
    <location>
        <begin position="757"/>
        <end position="796"/>
    </location>
</feature>
<dbReference type="InterPro" id="IPR019775">
    <property type="entry name" value="WD40_repeat_CS"/>
</dbReference>
<feature type="repeat" description="ANK" evidence="3">
    <location>
        <begin position="189"/>
        <end position="221"/>
    </location>
</feature>
<dbReference type="SMART" id="SM00248">
    <property type="entry name" value="ANK"/>
    <property type="match status" value="9"/>
</dbReference>
<proteinExistence type="predicted"/>
<dbReference type="InterPro" id="IPR036770">
    <property type="entry name" value="Ankyrin_rpt-contain_sf"/>
</dbReference>
<dbReference type="InParanoid" id="A0A2P6NWQ5"/>
<feature type="repeat" description="WD" evidence="4">
    <location>
        <begin position="509"/>
        <end position="540"/>
    </location>
</feature>
<feature type="repeat" description="WD" evidence="4">
    <location>
        <begin position="281"/>
        <end position="313"/>
    </location>
</feature>
<dbReference type="InterPro" id="IPR020472">
    <property type="entry name" value="WD40_PAC1"/>
</dbReference>
<comment type="caution">
    <text evidence="6">The sequence shown here is derived from an EMBL/GenBank/DDBJ whole genome shotgun (WGS) entry which is preliminary data.</text>
</comment>
<dbReference type="InterPro" id="IPR011047">
    <property type="entry name" value="Quinoprotein_ADH-like_sf"/>
</dbReference>
<sequence length="1081" mass="121932">MKEVNTPLDALSPAQRSQLDSVNGLENKLVWSIYKGSPDLVEYFIQEGALVDWTDQDNMSALYKSGRDGKHEASEILIRYGANMEHDGDRGSTALYVASQNGHTKCVEVLLEYGAYVEAKFTGYYSPIYVASQKGFKSIVERLIKHGANLESPCPNGSTALFVGSQNGHHKVVELLLSHGAKTEVLFKSKTTPLEQAALRSHRECVQTLLQYGAQYDHKKGTASEVENMKQFVHCRKVLHQKRGKPVRCMMVHNGVLYMAFYNDHVITSYDILSDVVLGRFEGHQDDITCMAICYDRLYTGSLDKTIMCWDVNVNFILMKHTPDELQTGELLDTMKGHTEAITCMIYYDRETPLAKSIYMYTGSADRTVIGWGSSTRRIKFEGHKGPITCILAKHYKIYTMNYDMLYTASADGTIRVNSIVGAQCLLELTGHEGAIFCMVENDDILYTGSADNTIRCWDSLRGKCVHIFEGHTDSVTSMEIHESVLYSGSTDRTMRSWGCKTRRNFGVYEGHTGPITCTTMEKGIMYTGSADETIRMWELTDDVHHIVGEKLYSVDTKKVVLCVSIGKESIYTGTCYDIRHWNKKTGEMMSTKSYKSEGVMCMYIQENGGRFFTAGINQIITVWDLHEVHFIAKIPTLSPITCMTISDDNELFAGLADGTARSWKIYDEGARGGSNVFSGHSARVSHVLVYGDILFTSSDSPFIQSWCKLTGDAVRVFLSQSPVYCLVVDGRILYGGCRDVIQAWDVDTGRELDLKFVGHSGKILCLEIWMNSLYSSSVDKTIRKWNKQTGELLFTFRGHTGPITCLVVDEEFLLSGGSSDHTVNCWLHQEDPLLWATHYGMTDMVQADIERNPSEISRRDPLDRNLLMIACSGGHVRLTEWLLKKDMKMDQNNSRDQSPLFFALQNNHWNLLSHLHQLRIPMKIQPGTACDTLLKDRSGIEFDVGNLIEFSSHQGHVDLIPFFVEEFRVEVSEFINEQENDLKIPVVDRSALCEDLPERDRGTLSSLFSSQNQEIQHLAETMTQMQKMFIHVQNSLSSIVSNQQKIRVLLSQPKENEPPPLAVTETVEADQQTSRYIQAK</sequence>
<feature type="repeat" description="WD" evidence="4">
    <location>
        <begin position="469"/>
        <end position="498"/>
    </location>
</feature>
<dbReference type="Pfam" id="PF00400">
    <property type="entry name" value="WD40"/>
    <property type="match status" value="8"/>
</dbReference>
<dbReference type="CDD" id="cd00200">
    <property type="entry name" value="WD40"/>
    <property type="match status" value="1"/>
</dbReference>
<dbReference type="Pfam" id="PF12796">
    <property type="entry name" value="Ank_2"/>
    <property type="match status" value="3"/>
</dbReference>
<dbReference type="PROSITE" id="PS50088">
    <property type="entry name" value="ANK_REPEAT"/>
    <property type="match status" value="3"/>
</dbReference>
<protein>
    <submittedName>
        <fullName evidence="6">Wd40 repeat, subgroup</fullName>
    </submittedName>
</protein>
<gene>
    <name evidence="6" type="ORF">PROFUN_03303</name>
</gene>
<evidence type="ECO:0000256" key="3">
    <source>
        <dbReference type="PROSITE-ProRule" id="PRU00023"/>
    </source>
</evidence>
<dbReference type="OrthoDB" id="674604at2759"/>
<dbReference type="SUPFAM" id="SSF48403">
    <property type="entry name" value="Ankyrin repeat"/>
    <property type="match status" value="2"/>
</dbReference>
<feature type="region of interest" description="Disordered" evidence="5">
    <location>
        <begin position="1053"/>
        <end position="1081"/>
    </location>
</feature>
<dbReference type="PROSITE" id="PS00678">
    <property type="entry name" value="WD_REPEATS_1"/>
    <property type="match status" value="1"/>
</dbReference>
<dbReference type="InterPro" id="IPR001680">
    <property type="entry name" value="WD40_rpt"/>
</dbReference>
<organism evidence="6 7">
    <name type="scientific">Planoprotostelium fungivorum</name>
    <dbReference type="NCBI Taxonomy" id="1890364"/>
    <lineage>
        <taxon>Eukaryota</taxon>
        <taxon>Amoebozoa</taxon>
        <taxon>Evosea</taxon>
        <taxon>Variosea</taxon>
        <taxon>Cavosteliida</taxon>
        <taxon>Cavosteliaceae</taxon>
        <taxon>Planoprotostelium</taxon>
    </lineage>
</organism>
<feature type="repeat" description="ANK" evidence="3">
    <location>
        <begin position="90"/>
        <end position="122"/>
    </location>
</feature>
<feature type="repeat" description="WD" evidence="4">
    <location>
        <begin position="429"/>
        <end position="468"/>
    </location>
</feature>
<dbReference type="STRING" id="1890364.A0A2P6NWQ5"/>
<reference evidence="6 7" key="1">
    <citation type="journal article" date="2018" name="Genome Biol. Evol.">
        <title>Multiple Roots of Fruiting Body Formation in Amoebozoa.</title>
        <authorList>
            <person name="Hillmann F."/>
            <person name="Forbes G."/>
            <person name="Novohradska S."/>
            <person name="Ferling I."/>
            <person name="Riege K."/>
            <person name="Groth M."/>
            <person name="Westermann M."/>
            <person name="Marz M."/>
            <person name="Spaller T."/>
            <person name="Winckler T."/>
            <person name="Schaap P."/>
            <person name="Glockner G."/>
        </authorList>
    </citation>
    <scope>NUCLEOTIDE SEQUENCE [LARGE SCALE GENOMIC DNA]</scope>
    <source>
        <strain evidence="6 7">Jena</strain>
    </source>
</reference>
<dbReference type="PROSITE" id="PS50294">
    <property type="entry name" value="WD_REPEATS_REGION"/>
    <property type="match status" value="3"/>
</dbReference>
<dbReference type="SUPFAM" id="SSF50978">
    <property type="entry name" value="WD40 repeat-like"/>
    <property type="match status" value="2"/>
</dbReference>
<dbReference type="InterPro" id="IPR036322">
    <property type="entry name" value="WD40_repeat_dom_sf"/>
</dbReference>
<dbReference type="SUPFAM" id="SSF50998">
    <property type="entry name" value="Quinoprotein alcohol dehydrogenase-like"/>
    <property type="match status" value="1"/>
</dbReference>
<accession>A0A2P6NWQ5</accession>
<evidence type="ECO:0000313" key="6">
    <source>
        <dbReference type="EMBL" id="PRP88389.1"/>
    </source>
</evidence>
<evidence type="ECO:0000256" key="1">
    <source>
        <dbReference type="ARBA" id="ARBA00022574"/>
    </source>
</evidence>
<dbReference type="PANTHER" id="PTHR19848">
    <property type="entry name" value="WD40 REPEAT PROTEIN"/>
    <property type="match status" value="1"/>
</dbReference>
<dbReference type="PROSITE" id="PS50297">
    <property type="entry name" value="ANK_REP_REGION"/>
    <property type="match status" value="3"/>
</dbReference>
<keyword evidence="7" id="KW-1185">Reference proteome</keyword>
<dbReference type="PROSITE" id="PS50082">
    <property type="entry name" value="WD_REPEATS_2"/>
    <property type="match status" value="5"/>
</dbReference>
<dbReference type="InterPro" id="IPR015943">
    <property type="entry name" value="WD40/YVTN_repeat-like_dom_sf"/>
</dbReference>
<dbReference type="PRINTS" id="PR00320">
    <property type="entry name" value="GPROTEINBRPT"/>
</dbReference>
<dbReference type="Gene3D" id="1.25.40.20">
    <property type="entry name" value="Ankyrin repeat-containing domain"/>
    <property type="match status" value="2"/>
</dbReference>
<evidence type="ECO:0000256" key="2">
    <source>
        <dbReference type="ARBA" id="ARBA00022737"/>
    </source>
</evidence>
<keyword evidence="2" id="KW-0677">Repeat</keyword>
<feature type="compositionally biased region" description="Polar residues" evidence="5">
    <location>
        <begin position="1070"/>
        <end position="1081"/>
    </location>
</feature>
<evidence type="ECO:0000313" key="7">
    <source>
        <dbReference type="Proteomes" id="UP000241769"/>
    </source>
</evidence>